<dbReference type="EC" id="3.1.1.-" evidence="3"/>
<evidence type="ECO:0000259" key="4">
    <source>
        <dbReference type="Pfam" id="PF00135"/>
    </source>
</evidence>
<evidence type="ECO:0000256" key="1">
    <source>
        <dbReference type="ARBA" id="ARBA00005964"/>
    </source>
</evidence>
<dbReference type="InterPro" id="IPR002018">
    <property type="entry name" value="CarbesteraseB"/>
</dbReference>
<name>A0AA88YPY1_PINIB</name>
<feature type="chain" id="PRO_5041518682" description="Carboxylic ester hydrolase" evidence="3">
    <location>
        <begin position="25"/>
        <end position="579"/>
    </location>
</feature>
<comment type="similarity">
    <text evidence="1 3">Belongs to the type-B carboxylesterase/lipase family.</text>
</comment>
<dbReference type="AlphaFoldDB" id="A0AA88YPY1"/>
<accession>A0AA88YPY1</accession>
<dbReference type="InterPro" id="IPR019826">
    <property type="entry name" value="Carboxylesterase_B_AS"/>
</dbReference>
<dbReference type="GO" id="GO:0016787">
    <property type="term" value="F:hydrolase activity"/>
    <property type="evidence" value="ECO:0007669"/>
    <property type="project" value="UniProtKB-KW"/>
</dbReference>
<sequence>MDMFKRIIFIILLGLTFVPDICIAVHPVAKTSLGDIKGLQLTDQETGDDVYEFRGIRYAKPPTGARRFRKPEPVDPWTGEYDATHFGYVCPQAVVEIFNDGSKNQSEDCLFLNVYVPRSITSEKRLSVMVWIHGGGLIMGNGHFYDGTRLAVDGDVVVVTINYRLGILGFLALYHPASRGNYGLWDQKMALTWVHKHIHTFRGDPNSVTIFGMSSGGVSVSAQSLIPSNKGLFQRVIAQSGVISRNILVRKNVALKALTLLPPKTNCQSDDLYDFVDCLRQVDVKTLLDASNYWNLMPHDKVSIEVTYSAAVDGELFPEHPIKMLENPNSDQSIFFRSLDFIAGTTSQEGILYVSILPSVQEHFDFNVSVGIPSTFVCKGLLDPFVDLFYDGNQQMKDDACKFYTSNGSLDEQSNRACDLFADMIFTSQTYEMLTFHSNNNVRKTYQYQFSKIGARRIVLPPKWFRGSEHGADLIYLFRTNQDFRSEMVDMSLTGPGTEMSKWLISLWTSFAKSGVPDAGQENIPWLEYEPVKQIYLDLGEELSLKQKLKSKAVKFWTDDISSPDLVYAFKHNDIHEEL</sequence>
<gene>
    <name evidence="5" type="ORF">FSP39_005668</name>
</gene>
<proteinExistence type="inferred from homology"/>
<evidence type="ECO:0000256" key="3">
    <source>
        <dbReference type="RuleBase" id="RU361235"/>
    </source>
</evidence>
<reference evidence="5" key="1">
    <citation type="submission" date="2019-08" db="EMBL/GenBank/DDBJ databases">
        <title>The improved chromosome-level genome for the pearl oyster Pinctada fucata martensii using PacBio sequencing and Hi-C.</title>
        <authorList>
            <person name="Zheng Z."/>
        </authorList>
    </citation>
    <scope>NUCLEOTIDE SEQUENCE</scope>
    <source>
        <strain evidence="5">ZZ-2019</strain>
        <tissue evidence="5">Adductor muscle</tissue>
    </source>
</reference>
<feature type="signal peptide" evidence="3">
    <location>
        <begin position="1"/>
        <end position="24"/>
    </location>
</feature>
<dbReference type="InterPro" id="IPR050309">
    <property type="entry name" value="Type-B_Carboxylest/Lipase"/>
</dbReference>
<dbReference type="Gene3D" id="3.40.50.1820">
    <property type="entry name" value="alpha/beta hydrolase"/>
    <property type="match status" value="1"/>
</dbReference>
<dbReference type="Pfam" id="PF00135">
    <property type="entry name" value="COesterase"/>
    <property type="match status" value="1"/>
</dbReference>
<dbReference type="InterPro" id="IPR029058">
    <property type="entry name" value="AB_hydrolase_fold"/>
</dbReference>
<keyword evidence="3" id="KW-0732">Signal</keyword>
<evidence type="ECO:0000313" key="6">
    <source>
        <dbReference type="Proteomes" id="UP001186944"/>
    </source>
</evidence>
<dbReference type="EMBL" id="VSWD01000003">
    <property type="protein sequence ID" value="KAK3105782.1"/>
    <property type="molecule type" value="Genomic_DNA"/>
</dbReference>
<dbReference type="SUPFAM" id="SSF53474">
    <property type="entry name" value="alpha/beta-Hydrolases"/>
    <property type="match status" value="1"/>
</dbReference>
<dbReference type="InterPro" id="IPR019819">
    <property type="entry name" value="Carboxylesterase_B_CS"/>
</dbReference>
<evidence type="ECO:0000313" key="5">
    <source>
        <dbReference type="EMBL" id="KAK3105782.1"/>
    </source>
</evidence>
<dbReference type="PANTHER" id="PTHR11559">
    <property type="entry name" value="CARBOXYLESTERASE"/>
    <property type="match status" value="1"/>
</dbReference>
<feature type="domain" description="Carboxylesterase type B" evidence="4">
    <location>
        <begin position="27"/>
        <end position="557"/>
    </location>
</feature>
<protein>
    <recommendedName>
        <fullName evidence="3">Carboxylic ester hydrolase</fullName>
        <ecNumber evidence="3">3.1.1.-</ecNumber>
    </recommendedName>
</protein>
<organism evidence="5 6">
    <name type="scientific">Pinctada imbricata</name>
    <name type="common">Atlantic pearl-oyster</name>
    <name type="synonym">Pinctada martensii</name>
    <dbReference type="NCBI Taxonomy" id="66713"/>
    <lineage>
        <taxon>Eukaryota</taxon>
        <taxon>Metazoa</taxon>
        <taxon>Spiralia</taxon>
        <taxon>Lophotrochozoa</taxon>
        <taxon>Mollusca</taxon>
        <taxon>Bivalvia</taxon>
        <taxon>Autobranchia</taxon>
        <taxon>Pteriomorphia</taxon>
        <taxon>Pterioida</taxon>
        <taxon>Pterioidea</taxon>
        <taxon>Pteriidae</taxon>
        <taxon>Pinctada</taxon>
    </lineage>
</organism>
<comment type="caution">
    <text evidence="5">The sequence shown here is derived from an EMBL/GenBank/DDBJ whole genome shotgun (WGS) entry which is preliminary data.</text>
</comment>
<dbReference type="PROSITE" id="PS00122">
    <property type="entry name" value="CARBOXYLESTERASE_B_1"/>
    <property type="match status" value="1"/>
</dbReference>
<keyword evidence="6" id="KW-1185">Reference proteome</keyword>
<keyword evidence="2 3" id="KW-0378">Hydrolase</keyword>
<dbReference type="PROSITE" id="PS00941">
    <property type="entry name" value="CARBOXYLESTERASE_B_2"/>
    <property type="match status" value="1"/>
</dbReference>
<evidence type="ECO:0000256" key="2">
    <source>
        <dbReference type="ARBA" id="ARBA00022801"/>
    </source>
</evidence>
<dbReference type="Proteomes" id="UP001186944">
    <property type="component" value="Unassembled WGS sequence"/>
</dbReference>